<evidence type="ECO:0000313" key="7">
    <source>
        <dbReference type="EMBL" id="PTX41283.1"/>
    </source>
</evidence>
<dbReference type="OrthoDB" id="9762009at2"/>
<dbReference type="AlphaFoldDB" id="A0A2T6ABT7"/>
<dbReference type="InterPro" id="IPR025202">
    <property type="entry name" value="PLD-like_dom"/>
</dbReference>
<name>A0A2T6ABT7_9RHOB</name>
<dbReference type="PANTHER" id="PTHR21248">
    <property type="entry name" value="CARDIOLIPIN SYNTHASE"/>
    <property type="match status" value="1"/>
</dbReference>
<dbReference type="GO" id="GO:0032049">
    <property type="term" value="P:cardiolipin biosynthetic process"/>
    <property type="evidence" value="ECO:0007669"/>
    <property type="project" value="UniProtKB-ARBA"/>
</dbReference>
<feature type="domain" description="PLD phosphodiesterase" evidence="6">
    <location>
        <begin position="129"/>
        <end position="156"/>
    </location>
</feature>
<evidence type="ECO:0000313" key="8">
    <source>
        <dbReference type="Proteomes" id="UP000244069"/>
    </source>
</evidence>
<gene>
    <name evidence="7" type="ORF">C8N44_13039</name>
</gene>
<comment type="function">
    <text evidence="1">Could be a virulence factor.</text>
</comment>
<keyword evidence="8" id="KW-1185">Reference proteome</keyword>
<reference evidence="7 8" key="1">
    <citation type="submission" date="2018-04" db="EMBL/GenBank/DDBJ databases">
        <title>Genomic Encyclopedia of Archaeal and Bacterial Type Strains, Phase II (KMG-II): from individual species to whole genera.</title>
        <authorList>
            <person name="Goeker M."/>
        </authorList>
    </citation>
    <scope>NUCLEOTIDE SEQUENCE [LARGE SCALE GENOMIC DNA]</scope>
    <source>
        <strain evidence="7 8">DSM 29329</strain>
    </source>
</reference>
<evidence type="ECO:0000256" key="2">
    <source>
        <dbReference type="ARBA" id="ARBA00004613"/>
    </source>
</evidence>
<evidence type="ECO:0000256" key="4">
    <source>
        <dbReference type="ARBA" id="ARBA00022525"/>
    </source>
</evidence>
<dbReference type="PANTHER" id="PTHR21248:SF22">
    <property type="entry name" value="PHOSPHOLIPASE D"/>
    <property type="match status" value="1"/>
</dbReference>
<dbReference type="Gene3D" id="3.30.870.10">
    <property type="entry name" value="Endonuclease Chain A"/>
    <property type="match status" value="2"/>
</dbReference>
<dbReference type="GO" id="GO:0030572">
    <property type="term" value="F:phosphatidyltransferase activity"/>
    <property type="evidence" value="ECO:0007669"/>
    <property type="project" value="UniProtKB-ARBA"/>
</dbReference>
<dbReference type="PROSITE" id="PS50035">
    <property type="entry name" value="PLD"/>
    <property type="match status" value="2"/>
</dbReference>
<evidence type="ECO:0000256" key="5">
    <source>
        <dbReference type="ARBA" id="ARBA00029594"/>
    </source>
</evidence>
<dbReference type="RefSeq" id="WP_107978351.1">
    <property type="nucleotide sequence ID" value="NZ_BMEZ01000028.1"/>
</dbReference>
<protein>
    <recommendedName>
        <fullName evidence="3">Phospholipase D</fullName>
    </recommendedName>
    <alternativeName>
        <fullName evidence="5">Choline phosphatase</fullName>
    </alternativeName>
</protein>
<comment type="subcellular location">
    <subcellularLocation>
        <location evidence="2">Secreted</location>
    </subcellularLocation>
</comment>
<comment type="caution">
    <text evidence="7">The sequence shown here is derived from an EMBL/GenBank/DDBJ whole genome shotgun (WGS) entry which is preliminary data.</text>
</comment>
<keyword evidence="4" id="KW-0964">Secreted</keyword>
<evidence type="ECO:0000256" key="3">
    <source>
        <dbReference type="ARBA" id="ARBA00018392"/>
    </source>
</evidence>
<evidence type="ECO:0000259" key="6">
    <source>
        <dbReference type="PROSITE" id="PS50035"/>
    </source>
</evidence>
<accession>A0A2T6ABT7</accession>
<proteinExistence type="predicted"/>
<dbReference type="InterPro" id="IPR001736">
    <property type="entry name" value="PLipase_D/transphosphatidylase"/>
</dbReference>
<feature type="domain" description="PLD phosphodiesterase" evidence="6">
    <location>
        <begin position="300"/>
        <end position="327"/>
    </location>
</feature>
<dbReference type="SMART" id="SM00155">
    <property type="entry name" value="PLDc"/>
    <property type="match status" value="2"/>
</dbReference>
<dbReference type="Pfam" id="PF13091">
    <property type="entry name" value="PLDc_2"/>
    <property type="match status" value="2"/>
</dbReference>
<dbReference type="CDD" id="cd09110">
    <property type="entry name" value="PLDc_CLS_1"/>
    <property type="match status" value="1"/>
</dbReference>
<dbReference type="EMBL" id="QBKN01000030">
    <property type="protein sequence ID" value="PTX41283.1"/>
    <property type="molecule type" value="Genomic_DNA"/>
</dbReference>
<evidence type="ECO:0000256" key="1">
    <source>
        <dbReference type="ARBA" id="ARBA00003145"/>
    </source>
</evidence>
<sequence>MSNPRVPRENSLTLPQARAAICVPNLGEGSGAFQLFVEGDALFDAMIAAIEGATEAIWMESYIFAADEIGARFVAALADKARTGLDVRLHLDAFGAGQRNFDKFRRELERSGVRFRWFRPFDLRHPLRYFQRNHRKLLVVDGREAFLGGFNIRRLNSRRLHGASRQRDTHARVQGPLATLAASHFDRLWRDARPLPANSIPEEAGGIEGLLVPSYSRKCQKGLACLHAGLIGMAQTCVYLTSPYFSPGTVVDRALQDAARRGVDVRLLVPRRSDPLVAGWATRAAYAQLLSAGVRVYEYLPRQLHAKTSVVDAGWSIVGSANLDYRSLFINQELVLFARNRVLAGQLQAQYLQDISDAREVTLRTWLSRGWRARGFELIGWAARRLL</sequence>
<dbReference type="CDD" id="cd09159">
    <property type="entry name" value="PLDc_ybhO_like_2"/>
    <property type="match status" value="1"/>
</dbReference>
<dbReference type="SUPFAM" id="SSF56024">
    <property type="entry name" value="Phospholipase D/nuclease"/>
    <property type="match status" value="2"/>
</dbReference>
<dbReference type="Proteomes" id="UP000244069">
    <property type="component" value="Unassembled WGS sequence"/>
</dbReference>
<dbReference type="GO" id="GO:0005576">
    <property type="term" value="C:extracellular region"/>
    <property type="evidence" value="ECO:0007669"/>
    <property type="project" value="UniProtKB-SubCell"/>
</dbReference>
<organism evidence="7 8">
    <name type="scientific">Allosediminivita pacifica</name>
    <dbReference type="NCBI Taxonomy" id="1267769"/>
    <lineage>
        <taxon>Bacteria</taxon>
        <taxon>Pseudomonadati</taxon>
        <taxon>Pseudomonadota</taxon>
        <taxon>Alphaproteobacteria</taxon>
        <taxon>Rhodobacterales</taxon>
        <taxon>Paracoccaceae</taxon>
        <taxon>Allosediminivita</taxon>
    </lineage>
</organism>